<dbReference type="InterPro" id="IPR036397">
    <property type="entry name" value="RNaseH_sf"/>
</dbReference>
<comment type="caution">
    <text evidence="4">The sequence shown here is derived from an EMBL/GenBank/DDBJ whole genome shotgun (WGS) entry which is preliminary data.</text>
</comment>
<evidence type="ECO:0000313" key="4">
    <source>
        <dbReference type="EMBL" id="KAK9993813.1"/>
    </source>
</evidence>
<feature type="domain" description="RNase H type-1" evidence="2">
    <location>
        <begin position="260"/>
        <end position="341"/>
    </location>
</feature>
<keyword evidence="5" id="KW-1185">Reference proteome</keyword>
<dbReference type="InterPro" id="IPR002156">
    <property type="entry name" value="RNaseH_domain"/>
</dbReference>
<dbReference type="InterPro" id="IPR012337">
    <property type="entry name" value="RNaseH-like_sf"/>
</dbReference>
<organism evidence="4 5">
    <name type="scientific">Lithocarpus litseifolius</name>
    <dbReference type="NCBI Taxonomy" id="425828"/>
    <lineage>
        <taxon>Eukaryota</taxon>
        <taxon>Viridiplantae</taxon>
        <taxon>Streptophyta</taxon>
        <taxon>Embryophyta</taxon>
        <taxon>Tracheophyta</taxon>
        <taxon>Spermatophyta</taxon>
        <taxon>Magnoliopsida</taxon>
        <taxon>eudicotyledons</taxon>
        <taxon>Gunneridae</taxon>
        <taxon>Pentapetalae</taxon>
        <taxon>rosids</taxon>
        <taxon>fabids</taxon>
        <taxon>Fagales</taxon>
        <taxon>Fagaceae</taxon>
        <taxon>Lithocarpus</taxon>
    </lineage>
</organism>
<dbReference type="GO" id="GO:0003676">
    <property type="term" value="F:nucleic acid binding"/>
    <property type="evidence" value="ECO:0007669"/>
    <property type="project" value="InterPro"/>
</dbReference>
<dbReference type="PANTHER" id="PTHR47074">
    <property type="entry name" value="BNAC02G40300D PROTEIN"/>
    <property type="match status" value="1"/>
</dbReference>
<sequence length="527" mass="59208">MCKPKSHGGMGFKDLSCFNDALLAKHTSRLLHDHQSLFYRVFKAKIFPDCSVIEAKPSNALYAWKSILQGCDVIKRGAAWRIGSGNLVHIWGDKWLTRKFNNKIISPPIARESTAMSACKSALPTKTNLVKRQVVTSDLCEMCKPYSEDIAHALYHCPKLENFWQNIPLWSHSTIRQSTSFSDIMFVICAENRDPELFSSVAWTLWNRRNNLRLGKPSIHLEQLLDRARERLPGPISASAVLKQATATWTPPPLHGYKINCNGAIFEQENSAALGVVIRNHDGMVMASLSELISLPSAVIIDVETLAAQWAVEFALELGFNNIFLEGDSEVLIKLLNSNSRRLFTSNEHALVALAFGTPLLYLARRPIPHVLRCDENPMINIAVPRFLVSPSPKGTQKIELPTQRVTGEEATSSHLTLEEETFRVSEVTDSEEDFEVLDQSPLPSLHTHPYPTYPLLKERKSIEAALAGAKKQVEDQRLQLRKAEEQLAVAKEQIEAQKKEMEKVEEVATRTEQYGYDIGVKETETS</sequence>
<dbReference type="Gene3D" id="3.30.420.10">
    <property type="entry name" value="Ribonuclease H-like superfamily/Ribonuclease H"/>
    <property type="match status" value="1"/>
</dbReference>
<evidence type="ECO:0000259" key="3">
    <source>
        <dbReference type="Pfam" id="PF13966"/>
    </source>
</evidence>
<protein>
    <recommendedName>
        <fullName evidence="6">RNase H type-1 domain-containing protein</fullName>
    </recommendedName>
</protein>
<reference evidence="4 5" key="1">
    <citation type="submission" date="2024-01" db="EMBL/GenBank/DDBJ databases">
        <title>A telomere-to-telomere, gap-free genome of sweet tea (Lithocarpus litseifolius).</title>
        <authorList>
            <person name="Zhou J."/>
        </authorList>
    </citation>
    <scope>NUCLEOTIDE SEQUENCE [LARGE SCALE GENOMIC DNA]</scope>
    <source>
        <strain evidence="4">Zhou-2022a</strain>
        <tissue evidence="4">Leaf</tissue>
    </source>
</reference>
<dbReference type="AlphaFoldDB" id="A0AAW2C8L3"/>
<dbReference type="EMBL" id="JAZDWU010000008">
    <property type="protein sequence ID" value="KAK9993813.1"/>
    <property type="molecule type" value="Genomic_DNA"/>
</dbReference>
<dbReference type="CDD" id="cd06222">
    <property type="entry name" value="RNase_H_like"/>
    <property type="match status" value="1"/>
</dbReference>
<dbReference type="Pfam" id="PF13966">
    <property type="entry name" value="zf-RVT"/>
    <property type="match status" value="1"/>
</dbReference>
<dbReference type="PANTHER" id="PTHR47074:SF11">
    <property type="entry name" value="REVERSE TRANSCRIPTASE-LIKE PROTEIN"/>
    <property type="match status" value="1"/>
</dbReference>
<dbReference type="Pfam" id="PF13456">
    <property type="entry name" value="RVT_3"/>
    <property type="match status" value="1"/>
</dbReference>
<keyword evidence="1" id="KW-0175">Coiled coil</keyword>
<dbReference type="InterPro" id="IPR052929">
    <property type="entry name" value="RNase_H-like_EbsB-rel"/>
</dbReference>
<evidence type="ECO:0000256" key="1">
    <source>
        <dbReference type="SAM" id="Coils"/>
    </source>
</evidence>
<dbReference type="InterPro" id="IPR026960">
    <property type="entry name" value="RVT-Znf"/>
</dbReference>
<name>A0AAW2C8L3_9ROSI</name>
<evidence type="ECO:0000259" key="2">
    <source>
        <dbReference type="Pfam" id="PF13456"/>
    </source>
</evidence>
<feature type="domain" description="Reverse transcriptase zinc-binding" evidence="3">
    <location>
        <begin position="113"/>
        <end position="164"/>
    </location>
</feature>
<feature type="coiled-coil region" evidence="1">
    <location>
        <begin position="460"/>
        <end position="515"/>
    </location>
</feature>
<evidence type="ECO:0000313" key="5">
    <source>
        <dbReference type="Proteomes" id="UP001459277"/>
    </source>
</evidence>
<accession>A0AAW2C8L3</accession>
<dbReference type="SUPFAM" id="SSF53098">
    <property type="entry name" value="Ribonuclease H-like"/>
    <property type="match status" value="1"/>
</dbReference>
<evidence type="ECO:0008006" key="6">
    <source>
        <dbReference type="Google" id="ProtNLM"/>
    </source>
</evidence>
<dbReference type="GO" id="GO:0004523">
    <property type="term" value="F:RNA-DNA hybrid ribonuclease activity"/>
    <property type="evidence" value="ECO:0007669"/>
    <property type="project" value="InterPro"/>
</dbReference>
<gene>
    <name evidence="4" type="ORF">SO802_023516</name>
</gene>
<dbReference type="Proteomes" id="UP001459277">
    <property type="component" value="Unassembled WGS sequence"/>
</dbReference>
<dbReference type="InterPro" id="IPR044730">
    <property type="entry name" value="RNase_H-like_dom_plant"/>
</dbReference>
<proteinExistence type="predicted"/>